<comment type="caution">
    <text evidence="2">The sequence shown here is derived from an EMBL/GenBank/DDBJ whole genome shotgun (WGS) entry which is preliminary data.</text>
</comment>
<evidence type="ECO:0008006" key="4">
    <source>
        <dbReference type="Google" id="ProtNLM"/>
    </source>
</evidence>
<name>A0A919YNB2_9BACL</name>
<protein>
    <recommendedName>
        <fullName evidence="4">Alkaline shock response membrane anchor protein AmaP</fullName>
    </recommendedName>
</protein>
<dbReference type="AlphaFoldDB" id="A0A919YNB2"/>
<evidence type="ECO:0000256" key="1">
    <source>
        <dbReference type="SAM" id="Phobius"/>
    </source>
</evidence>
<feature type="transmembrane region" description="Helical" evidence="1">
    <location>
        <begin position="49"/>
        <end position="70"/>
    </location>
</feature>
<gene>
    <name evidence="2" type="ORF">J40TS1_08980</name>
</gene>
<keyword evidence="1" id="KW-0812">Transmembrane</keyword>
<keyword evidence="1" id="KW-0472">Membrane</keyword>
<sequence>MIRVVDKLLLFLYSIIIAIISAVAVSVGFKWITGSLAIDAIDRLYGSNQLLLTVAIVGIVMFLISLRFFIVSLSRGTVTSQSVDQRTEYGDIRISIETMENLALKAAMKQRGVKDLRARVHATDAGMDIVLRTVVDGEASIPQLTEDIQKAVKSYVEEITGIPVTNVSVYVANIIQNNTIKSRVE</sequence>
<dbReference type="Proteomes" id="UP000683139">
    <property type="component" value="Unassembled WGS sequence"/>
</dbReference>
<dbReference type="EMBL" id="BOSE01000001">
    <property type="protein sequence ID" value="GIP15256.1"/>
    <property type="molecule type" value="Genomic_DNA"/>
</dbReference>
<evidence type="ECO:0000313" key="2">
    <source>
        <dbReference type="EMBL" id="GIP15256.1"/>
    </source>
</evidence>
<keyword evidence="1" id="KW-1133">Transmembrane helix</keyword>
<reference evidence="2" key="1">
    <citation type="submission" date="2021-03" db="EMBL/GenBank/DDBJ databases">
        <title>Antimicrobial resistance genes in bacteria isolated from Japanese honey, and their potential for conferring macrolide and lincosamide resistance in the American foulbrood pathogen Paenibacillus larvae.</title>
        <authorList>
            <person name="Okamoto M."/>
            <person name="Kumagai M."/>
            <person name="Kanamori H."/>
            <person name="Takamatsu D."/>
        </authorList>
    </citation>
    <scope>NUCLEOTIDE SEQUENCE</scope>
    <source>
        <strain evidence="2">J40TS1</strain>
    </source>
</reference>
<dbReference type="NCBIfam" id="NF033218">
    <property type="entry name" value="anchor_AmaP"/>
    <property type="match status" value="1"/>
</dbReference>
<feature type="transmembrane region" description="Helical" evidence="1">
    <location>
        <begin position="9"/>
        <end position="29"/>
    </location>
</feature>
<keyword evidence="3" id="KW-1185">Reference proteome</keyword>
<proteinExistence type="predicted"/>
<dbReference type="RefSeq" id="WP_213513814.1">
    <property type="nucleotide sequence ID" value="NZ_BOSE01000001.1"/>
</dbReference>
<organism evidence="2 3">
    <name type="scientific">Paenibacillus montaniterrae</name>
    <dbReference type="NCBI Taxonomy" id="429341"/>
    <lineage>
        <taxon>Bacteria</taxon>
        <taxon>Bacillati</taxon>
        <taxon>Bacillota</taxon>
        <taxon>Bacilli</taxon>
        <taxon>Bacillales</taxon>
        <taxon>Paenibacillaceae</taxon>
        <taxon>Paenibacillus</taxon>
    </lineage>
</organism>
<evidence type="ECO:0000313" key="3">
    <source>
        <dbReference type="Proteomes" id="UP000683139"/>
    </source>
</evidence>
<accession>A0A919YNB2</accession>